<dbReference type="PROSITE" id="PS52050">
    <property type="entry name" value="WYL"/>
    <property type="match status" value="1"/>
</dbReference>
<keyword evidence="4" id="KW-1185">Reference proteome</keyword>
<evidence type="ECO:0000313" key="3">
    <source>
        <dbReference type="EMBL" id="MDR7363358.1"/>
    </source>
</evidence>
<proteinExistence type="predicted"/>
<evidence type="ECO:0000313" key="4">
    <source>
        <dbReference type="Proteomes" id="UP001183648"/>
    </source>
</evidence>
<evidence type="ECO:0000259" key="2">
    <source>
        <dbReference type="Pfam" id="PF25583"/>
    </source>
</evidence>
<keyword evidence="3" id="KW-0238">DNA-binding</keyword>
<gene>
    <name evidence="3" type="ORF">J2S63_002911</name>
</gene>
<feature type="domain" description="WYL" evidence="1">
    <location>
        <begin position="136"/>
        <end position="195"/>
    </location>
</feature>
<dbReference type="GO" id="GO:0003677">
    <property type="term" value="F:DNA binding"/>
    <property type="evidence" value="ECO:0007669"/>
    <property type="project" value="UniProtKB-KW"/>
</dbReference>
<organism evidence="3 4">
    <name type="scientific">Nocardioides marmoribigeumensis</name>
    <dbReference type="NCBI Taxonomy" id="433649"/>
    <lineage>
        <taxon>Bacteria</taxon>
        <taxon>Bacillati</taxon>
        <taxon>Actinomycetota</taxon>
        <taxon>Actinomycetes</taxon>
        <taxon>Propionibacteriales</taxon>
        <taxon>Nocardioidaceae</taxon>
        <taxon>Nocardioides</taxon>
    </lineage>
</organism>
<dbReference type="InterPro" id="IPR026881">
    <property type="entry name" value="WYL_dom"/>
</dbReference>
<dbReference type="PANTHER" id="PTHR34580:SF1">
    <property type="entry name" value="PROTEIN PAFC"/>
    <property type="match status" value="1"/>
</dbReference>
<sequence length="299" mass="33238">MAAPGRDALKAMTRLVRIMAVLEDAGSVGVRRDRLFEVAEYGDADPGTQLGKDLKHLRDQGWQIDNIAGAGEAARYRMVSGDNRLRLRLTPAQLDALHRAVILSERADLAKRLGVKASSLPADVDSEVIPQSTELSLCLTAVTTRALVRFSYKGTPRVVHPGAVRFKNNQWYLTGQEDGSDVFKHFAVARMSAVTLDLPDTAQPVDTPPLALHPLRWDIDPPLEVTLRTSPELTPDVERWLLPPAKEEEHDGVVDLTYTVTHRAAFRARIYMLGRRVEIVDPPEFRDEVLDELRDLVGA</sequence>
<dbReference type="EMBL" id="JAVDYG010000001">
    <property type="protein sequence ID" value="MDR7363358.1"/>
    <property type="molecule type" value="Genomic_DNA"/>
</dbReference>
<dbReference type="InterPro" id="IPR051534">
    <property type="entry name" value="CBASS_pafABC_assoc_protein"/>
</dbReference>
<protein>
    <submittedName>
        <fullName evidence="3">DNA-binding transcriptional regulator YafY</fullName>
    </submittedName>
</protein>
<accession>A0ABU2BY84</accession>
<dbReference type="PANTHER" id="PTHR34580">
    <property type="match status" value="1"/>
</dbReference>
<dbReference type="Pfam" id="PF13280">
    <property type="entry name" value="WYL"/>
    <property type="match status" value="1"/>
</dbReference>
<feature type="domain" description="WCX" evidence="2">
    <location>
        <begin position="221"/>
        <end position="296"/>
    </location>
</feature>
<comment type="caution">
    <text evidence="3">The sequence shown here is derived from an EMBL/GenBank/DDBJ whole genome shotgun (WGS) entry which is preliminary data.</text>
</comment>
<name>A0ABU2BY84_9ACTN</name>
<dbReference type="RefSeq" id="WP_310303677.1">
    <property type="nucleotide sequence ID" value="NZ_BAAAPS010000003.1"/>
</dbReference>
<dbReference type="Proteomes" id="UP001183648">
    <property type="component" value="Unassembled WGS sequence"/>
</dbReference>
<reference evidence="3 4" key="1">
    <citation type="submission" date="2023-07" db="EMBL/GenBank/DDBJ databases">
        <title>Sequencing the genomes of 1000 actinobacteria strains.</title>
        <authorList>
            <person name="Klenk H.-P."/>
        </authorList>
    </citation>
    <scope>NUCLEOTIDE SEQUENCE [LARGE SCALE GENOMIC DNA]</scope>
    <source>
        <strain evidence="3 4">DSM 19426</strain>
    </source>
</reference>
<dbReference type="InterPro" id="IPR057727">
    <property type="entry name" value="WCX_dom"/>
</dbReference>
<dbReference type="Pfam" id="PF25583">
    <property type="entry name" value="WCX"/>
    <property type="match status" value="1"/>
</dbReference>
<evidence type="ECO:0000259" key="1">
    <source>
        <dbReference type="Pfam" id="PF13280"/>
    </source>
</evidence>